<comment type="pathway">
    <text evidence="2">Purine metabolism; urate degradation; (S)-allantoin from urate: step 3/3.</text>
</comment>
<keyword evidence="4" id="KW-0659">Purine metabolism</keyword>
<dbReference type="EMBL" id="CP022983">
    <property type="protein sequence ID" value="ASV66963.1"/>
    <property type="molecule type" value="Genomic_DNA"/>
</dbReference>
<evidence type="ECO:0000256" key="5">
    <source>
        <dbReference type="ARBA" id="ARBA00022793"/>
    </source>
</evidence>
<dbReference type="Proteomes" id="UP000215137">
    <property type="component" value="Chromosome"/>
</dbReference>
<feature type="domain" description="Oxo-4-hydroxy-4-carboxy-5-ureidoimidazoline decarboxylase" evidence="7">
    <location>
        <begin position="8"/>
        <end position="160"/>
    </location>
</feature>
<dbReference type="UniPathway" id="UPA00394">
    <property type="reaction ID" value="UER00652"/>
</dbReference>
<dbReference type="PANTHER" id="PTHR43466:SF1">
    <property type="entry name" value="2-OXO-4-HYDROXY-4-CARBOXY-5-UREIDOIMIDAZOLINE DECARBOXYLASE-RELATED"/>
    <property type="match status" value="1"/>
</dbReference>
<organism evidence="8 9">
    <name type="scientific">Cytobacillus kochii</name>
    <dbReference type="NCBI Taxonomy" id="859143"/>
    <lineage>
        <taxon>Bacteria</taxon>
        <taxon>Bacillati</taxon>
        <taxon>Bacillota</taxon>
        <taxon>Bacilli</taxon>
        <taxon>Bacillales</taxon>
        <taxon>Bacillaceae</taxon>
        <taxon>Cytobacillus</taxon>
    </lineage>
</organism>
<keyword evidence="6" id="KW-0456">Lyase</keyword>
<accession>A0A248TFL0</accession>
<evidence type="ECO:0000256" key="4">
    <source>
        <dbReference type="ARBA" id="ARBA00022631"/>
    </source>
</evidence>
<evidence type="ECO:0000313" key="9">
    <source>
        <dbReference type="Proteomes" id="UP000215137"/>
    </source>
</evidence>
<dbReference type="GO" id="GO:0019628">
    <property type="term" value="P:urate catabolic process"/>
    <property type="evidence" value="ECO:0007669"/>
    <property type="project" value="UniProtKB-UniPathway"/>
</dbReference>
<evidence type="ECO:0000313" key="8">
    <source>
        <dbReference type="EMBL" id="ASV66963.1"/>
    </source>
</evidence>
<evidence type="ECO:0000256" key="3">
    <source>
        <dbReference type="ARBA" id="ARBA00012257"/>
    </source>
</evidence>
<dbReference type="EC" id="4.1.1.97" evidence="3"/>
<dbReference type="GO" id="GO:0006144">
    <property type="term" value="P:purine nucleobase metabolic process"/>
    <property type="evidence" value="ECO:0007669"/>
    <property type="project" value="UniProtKB-KW"/>
</dbReference>
<evidence type="ECO:0000256" key="6">
    <source>
        <dbReference type="ARBA" id="ARBA00023239"/>
    </source>
</evidence>
<evidence type="ECO:0000256" key="2">
    <source>
        <dbReference type="ARBA" id="ARBA00004754"/>
    </source>
</evidence>
<keyword evidence="5" id="KW-0210">Decarboxylase</keyword>
<dbReference type="NCBIfam" id="TIGR03164">
    <property type="entry name" value="UHCUDC"/>
    <property type="match status" value="1"/>
</dbReference>
<dbReference type="InterPro" id="IPR017580">
    <property type="entry name" value="OHCU_decarboxylase-1"/>
</dbReference>
<proteinExistence type="predicted"/>
<sequence length="171" mass="20065">MYTIQEINRISDASFIQIFGGVFEHSPWVAEKTLMAKPFLSFDHLYQTMVHTVEETTNQKKLALIKEHPNLGDRVQMSENSVNEQENAGLNQLTEKEYKQFIYMNQSYMDKFGFPFILAVRGKNKDEIYQSMVERVKNEIEEEFHQALAEIYKIALLRLEEVIIKDSFTTN</sequence>
<dbReference type="KEGG" id="bko:CKF48_06250"/>
<dbReference type="AlphaFoldDB" id="A0A248TFL0"/>
<evidence type="ECO:0000259" key="7">
    <source>
        <dbReference type="Pfam" id="PF09349"/>
    </source>
</evidence>
<dbReference type="Pfam" id="PF09349">
    <property type="entry name" value="OHCU_decarbox"/>
    <property type="match status" value="1"/>
</dbReference>
<gene>
    <name evidence="8" type="primary">uraD</name>
    <name evidence="8" type="ORF">CKF48_06250</name>
</gene>
<keyword evidence="9" id="KW-1185">Reference proteome</keyword>
<dbReference type="GO" id="GO:0000255">
    <property type="term" value="P:allantoin metabolic process"/>
    <property type="evidence" value="ECO:0007669"/>
    <property type="project" value="InterPro"/>
</dbReference>
<comment type="catalytic activity">
    <reaction evidence="1">
        <text>5-hydroxy-2-oxo-4-ureido-2,5-dihydro-1H-imidazole-5-carboxylate + H(+) = (S)-allantoin + CO2</text>
        <dbReference type="Rhea" id="RHEA:26301"/>
        <dbReference type="ChEBI" id="CHEBI:15378"/>
        <dbReference type="ChEBI" id="CHEBI:15678"/>
        <dbReference type="ChEBI" id="CHEBI:16526"/>
        <dbReference type="ChEBI" id="CHEBI:58639"/>
        <dbReference type="EC" id="4.1.1.97"/>
    </reaction>
</comment>
<dbReference type="SUPFAM" id="SSF158694">
    <property type="entry name" value="UraD-Like"/>
    <property type="match status" value="1"/>
</dbReference>
<dbReference type="PANTHER" id="PTHR43466">
    <property type="entry name" value="2-OXO-4-HYDROXY-4-CARBOXY-5-UREIDOIMIDAZOLINE DECARBOXYLASE-RELATED"/>
    <property type="match status" value="1"/>
</dbReference>
<name>A0A248TFL0_9BACI</name>
<dbReference type="InterPro" id="IPR036778">
    <property type="entry name" value="OHCU_decarboxylase_sf"/>
</dbReference>
<dbReference type="Gene3D" id="1.10.3330.10">
    <property type="entry name" value="Oxo-4-hydroxy-4-carboxy-5-ureidoimidazoline decarboxylase"/>
    <property type="match status" value="1"/>
</dbReference>
<dbReference type="RefSeq" id="WP_095370538.1">
    <property type="nucleotide sequence ID" value="NZ_CP022983.1"/>
</dbReference>
<dbReference type="InterPro" id="IPR018020">
    <property type="entry name" value="OHCU_decarboxylase"/>
</dbReference>
<dbReference type="OrthoDB" id="9800909at2"/>
<reference evidence="8 9" key="1">
    <citation type="submission" date="2017-08" db="EMBL/GenBank/DDBJ databases">
        <title>Complete Genome Sequence of Bacillus kochii Oregon-R-modENCODE STRAIN BDGP4, isolated from Drosophila melanogaster gut.</title>
        <authorList>
            <person name="Wan K.H."/>
            <person name="Yu C."/>
            <person name="Park S."/>
            <person name="Hammonds A.S."/>
            <person name="Booth B.W."/>
            <person name="Celniker S.E."/>
        </authorList>
    </citation>
    <scope>NUCLEOTIDE SEQUENCE [LARGE SCALE GENOMIC DNA]</scope>
    <source>
        <strain evidence="8 9">BDGP4</strain>
    </source>
</reference>
<evidence type="ECO:0000256" key="1">
    <source>
        <dbReference type="ARBA" id="ARBA00001163"/>
    </source>
</evidence>
<dbReference type="GO" id="GO:0051997">
    <property type="term" value="F:2-oxo-4-hydroxy-4-carboxy-5-ureidoimidazoline decarboxylase activity"/>
    <property type="evidence" value="ECO:0007669"/>
    <property type="project" value="UniProtKB-EC"/>
</dbReference>
<protein>
    <recommendedName>
        <fullName evidence="3">2-oxo-4-hydroxy-4-carboxy-5-ureidoimidazoline decarboxylase</fullName>
        <ecNumber evidence="3">4.1.1.97</ecNumber>
    </recommendedName>
</protein>